<organism evidence="1 2">
    <name type="scientific">Asticcacaulis currens</name>
    <dbReference type="NCBI Taxonomy" id="2984210"/>
    <lineage>
        <taxon>Bacteria</taxon>
        <taxon>Pseudomonadati</taxon>
        <taxon>Pseudomonadota</taxon>
        <taxon>Alphaproteobacteria</taxon>
        <taxon>Caulobacterales</taxon>
        <taxon>Caulobacteraceae</taxon>
        <taxon>Asticcacaulis</taxon>
    </lineage>
</organism>
<evidence type="ECO:0000313" key="1">
    <source>
        <dbReference type="EMBL" id="MDC7694151.1"/>
    </source>
</evidence>
<gene>
    <name evidence="1" type="ORF">PQU94_07620</name>
</gene>
<accession>A0ABT5IFA2</accession>
<dbReference type="RefSeq" id="WP_272740860.1">
    <property type="nucleotide sequence ID" value="NZ_JAQQKW010000003.1"/>
</dbReference>
<comment type="caution">
    <text evidence="1">The sequence shown here is derived from an EMBL/GenBank/DDBJ whole genome shotgun (WGS) entry which is preliminary data.</text>
</comment>
<keyword evidence="2" id="KW-1185">Reference proteome</keyword>
<dbReference type="Proteomes" id="UP001216595">
    <property type="component" value="Unassembled WGS sequence"/>
</dbReference>
<name>A0ABT5IFA2_9CAUL</name>
<proteinExistence type="predicted"/>
<reference evidence="1 2" key="1">
    <citation type="submission" date="2023-01" db="EMBL/GenBank/DDBJ databases">
        <title>Novel species of the genus Asticcacaulis isolated from rivers.</title>
        <authorList>
            <person name="Lu H."/>
        </authorList>
    </citation>
    <scope>NUCLEOTIDE SEQUENCE [LARGE SCALE GENOMIC DNA]</scope>
    <source>
        <strain evidence="1 2">DXS10W</strain>
    </source>
</reference>
<protein>
    <submittedName>
        <fullName evidence="1">Uncharacterized protein</fullName>
    </submittedName>
</protein>
<dbReference type="EMBL" id="JAQQKW010000003">
    <property type="protein sequence ID" value="MDC7694151.1"/>
    <property type="molecule type" value="Genomic_DNA"/>
</dbReference>
<sequence length="36" mass="4253">MHPDTQLLFLNGQRPIVATRLRYYADRELRGLFYAG</sequence>
<evidence type="ECO:0000313" key="2">
    <source>
        <dbReference type="Proteomes" id="UP001216595"/>
    </source>
</evidence>